<keyword evidence="5" id="KW-0175">Coiled coil</keyword>
<organism evidence="6 7">
    <name type="scientific">Hucho hucho</name>
    <name type="common">huchen</name>
    <dbReference type="NCBI Taxonomy" id="62062"/>
    <lineage>
        <taxon>Eukaryota</taxon>
        <taxon>Metazoa</taxon>
        <taxon>Chordata</taxon>
        <taxon>Craniata</taxon>
        <taxon>Vertebrata</taxon>
        <taxon>Euteleostomi</taxon>
        <taxon>Actinopterygii</taxon>
        <taxon>Neopterygii</taxon>
        <taxon>Teleostei</taxon>
        <taxon>Protacanthopterygii</taxon>
        <taxon>Salmoniformes</taxon>
        <taxon>Salmonidae</taxon>
        <taxon>Salmoninae</taxon>
        <taxon>Hucho</taxon>
    </lineage>
</organism>
<dbReference type="Ensembl" id="ENSHHUT00000048713.1">
    <property type="protein sequence ID" value="ENSHHUP00000046992.1"/>
    <property type="gene ID" value="ENSHHUG00000028566.1"/>
</dbReference>
<evidence type="ECO:0000313" key="6">
    <source>
        <dbReference type="Ensembl" id="ENSHHUP00000046992.1"/>
    </source>
</evidence>
<feature type="coiled-coil region" evidence="5">
    <location>
        <begin position="205"/>
        <end position="263"/>
    </location>
</feature>
<dbReference type="SUPFAM" id="SSF46966">
    <property type="entry name" value="Spectrin repeat"/>
    <property type="match status" value="1"/>
</dbReference>
<evidence type="ECO:0000256" key="2">
    <source>
        <dbReference type="ARBA" id="ARBA00022553"/>
    </source>
</evidence>
<dbReference type="PANTHER" id="PTHR14514:SF7">
    <property type="entry name" value="KASH DOMAIN-CONTAINING PROTEIN"/>
    <property type="match status" value="1"/>
</dbReference>
<sequence length="276" mass="32248">MAVVMAVLNGPLNFNPCNTVEPWYVKPASTLVQFQLSYFVPLLPPFSQKIHQSEHEGHVKIDKVLVAAEVLLQNGNQETRNITHARLKEIKSSWEETCTYIIHCHSRIEWVWLHWSEYLKAYEEFEMWLVSVCRSLEPDVELQLGVKEKLWQVDNQRVLLSDVQNQALLLERLVDEAAALYNRIQDPSVDQDAQERLQLAYNSIRDKAEERLLVLQKMAEEHQMHQRDVLKFQAWLVSKTKELNTLTETEDTAENKLRALQVREVHPSHMTSGRDR</sequence>
<dbReference type="Gene3D" id="1.20.58.60">
    <property type="match status" value="1"/>
</dbReference>
<proteinExistence type="predicted"/>
<evidence type="ECO:0000256" key="5">
    <source>
        <dbReference type="SAM" id="Coils"/>
    </source>
</evidence>
<reference evidence="7" key="1">
    <citation type="submission" date="2018-06" db="EMBL/GenBank/DDBJ databases">
        <title>Genome assembly of Danube salmon.</title>
        <authorList>
            <person name="Macqueen D.J."/>
            <person name="Gundappa M.K."/>
        </authorList>
    </citation>
    <scope>NUCLEOTIDE SEQUENCE [LARGE SCALE GENOMIC DNA]</scope>
</reference>
<protein>
    <submittedName>
        <fullName evidence="6">Uncharacterized protein</fullName>
    </submittedName>
</protein>
<keyword evidence="7" id="KW-1185">Reference proteome</keyword>
<dbReference type="PANTHER" id="PTHR14514">
    <property type="entry name" value="PKA ANCHORING PROTEIN"/>
    <property type="match status" value="1"/>
</dbReference>
<evidence type="ECO:0000313" key="7">
    <source>
        <dbReference type="Proteomes" id="UP000314982"/>
    </source>
</evidence>
<dbReference type="STRING" id="62062.ENSHHUP00000046992"/>
<evidence type="ECO:0000256" key="3">
    <source>
        <dbReference type="ARBA" id="ARBA00022737"/>
    </source>
</evidence>
<reference evidence="6" key="3">
    <citation type="submission" date="2025-09" db="UniProtKB">
        <authorList>
            <consortium name="Ensembl"/>
        </authorList>
    </citation>
    <scope>IDENTIFICATION</scope>
</reference>
<evidence type="ECO:0000256" key="1">
    <source>
        <dbReference type="ARBA" id="ARBA00004308"/>
    </source>
</evidence>
<reference evidence="6" key="2">
    <citation type="submission" date="2025-08" db="UniProtKB">
        <authorList>
            <consortium name="Ensembl"/>
        </authorList>
    </citation>
    <scope>IDENTIFICATION</scope>
</reference>
<accession>A0A4W5N8C2</accession>
<dbReference type="Proteomes" id="UP000314982">
    <property type="component" value="Unassembled WGS sequence"/>
</dbReference>
<keyword evidence="3" id="KW-0677">Repeat</keyword>
<keyword evidence="2" id="KW-0597">Phosphoprotein</keyword>
<dbReference type="AlphaFoldDB" id="A0A4W5N8C2"/>
<dbReference type="GeneTree" id="ENSGT00440000039367"/>
<evidence type="ECO:0000256" key="4">
    <source>
        <dbReference type="ARBA" id="ARBA00023136"/>
    </source>
</evidence>
<comment type="subcellular location">
    <subcellularLocation>
        <location evidence="1">Endomembrane system</location>
    </subcellularLocation>
</comment>
<name>A0A4W5N8C2_9TELE</name>
<keyword evidence="4" id="KW-0472">Membrane</keyword>